<evidence type="ECO:0000313" key="1">
    <source>
        <dbReference type="EMBL" id="KAL3610245.1"/>
    </source>
</evidence>
<reference evidence="1 2" key="1">
    <citation type="journal article" date="2024" name="Plant Biotechnol. J.">
        <title>Genome and CRISPR/Cas9 system of a widespread forest tree (Populus alba) in the world.</title>
        <authorList>
            <person name="Liu Y.J."/>
            <person name="Jiang P.F."/>
            <person name="Han X.M."/>
            <person name="Li X.Y."/>
            <person name="Wang H.M."/>
            <person name="Wang Y.J."/>
            <person name="Wang X.X."/>
            <person name="Zeng Q.Y."/>
        </authorList>
    </citation>
    <scope>NUCLEOTIDE SEQUENCE [LARGE SCALE GENOMIC DNA]</scope>
    <source>
        <strain evidence="2">cv. PAL-ZL1</strain>
    </source>
</reference>
<dbReference type="EMBL" id="RCHU02000001">
    <property type="protein sequence ID" value="KAL3610245.1"/>
    <property type="molecule type" value="Genomic_DNA"/>
</dbReference>
<keyword evidence="2" id="KW-1185">Reference proteome</keyword>
<evidence type="ECO:0000313" key="2">
    <source>
        <dbReference type="Proteomes" id="UP000309997"/>
    </source>
</evidence>
<gene>
    <name evidence="1" type="ORF">D5086_001265</name>
</gene>
<accession>A0ACC4CZT8</accession>
<sequence length="281" mass="32169">MADDRRGVVGYALLPKKQQSFIQDSLLSLCKSKGVDLVKIDQDRRLIDQGPFDCVLHKLYGEHWRKQLEEFQIQNPNSTIIDSPASIERLHNRISMLQVVSELKIESETDTFGIPKQIVIYDKETLFDRQSWDFLKYPVIAKPLIADVYVVGEFVKCVKRKSLPDVSEEKLKSLEGSLSFSQVSNLTSDERNGDKDARIGNRYLVIDINYFPGYAKMPGYETALTDFFCDLVRKSWGEEKEKDGIDKRQLVCNCDVEVRKIVSNTCCSDGEEQEKSPILQV</sequence>
<organism evidence="1 2">
    <name type="scientific">Populus alba</name>
    <name type="common">White poplar</name>
    <dbReference type="NCBI Taxonomy" id="43335"/>
    <lineage>
        <taxon>Eukaryota</taxon>
        <taxon>Viridiplantae</taxon>
        <taxon>Streptophyta</taxon>
        <taxon>Embryophyta</taxon>
        <taxon>Tracheophyta</taxon>
        <taxon>Spermatophyta</taxon>
        <taxon>Magnoliopsida</taxon>
        <taxon>eudicotyledons</taxon>
        <taxon>Gunneridae</taxon>
        <taxon>Pentapetalae</taxon>
        <taxon>rosids</taxon>
        <taxon>fabids</taxon>
        <taxon>Malpighiales</taxon>
        <taxon>Salicaceae</taxon>
        <taxon>Saliceae</taxon>
        <taxon>Populus</taxon>
    </lineage>
</organism>
<proteinExistence type="predicted"/>
<comment type="caution">
    <text evidence="1">The sequence shown here is derived from an EMBL/GenBank/DDBJ whole genome shotgun (WGS) entry which is preliminary data.</text>
</comment>
<name>A0ACC4CZT8_POPAL</name>
<protein>
    <submittedName>
        <fullName evidence="1">Uncharacterized protein</fullName>
    </submittedName>
</protein>
<dbReference type="Proteomes" id="UP000309997">
    <property type="component" value="Unassembled WGS sequence"/>
</dbReference>